<feature type="domain" description="MOSC" evidence="1">
    <location>
        <begin position="30"/>
        <end position="164"/>
    </location>
</feature>
<dbReference type="SUPFAM" id="SSF50800">
    <property type="entry name" value="PK beta-barrel domain-like"/>
    <property type="match status" value="1"/>
</dbReference>
<dbReference type="InterPro" id="IPR005163">
    <property type="entry name" value="Tri_helical_YiiM-like"/>
</dbReference>
<organism evidence="2 3">
    <name type="scientific">Aquibacillus rhizosphaerae</name>
    <dbReference type="NCBI Taxonomy" id="3051431"/>
    <lineage>
        <taxon>Bacteria</taxon>
        <taxon>Bacillati</taxon>
        <taxon>Bacillota</taxon>
        <taxon>Bacilli</taxon>
        <taxon>Bacillales</taxon>
        <taxon>Bacillaceae</taxon>
        <taxon>Aquibacillus</taxon>
    </lineage>
</organism>
<dbReference type="PROSITE" id="PS51340">
    <property type="entry name" value="MOSC"/>
    <property type="match status" value="1"/>
</dbReference>
<dbReference type="EMBL" id="JASTZU010000048">
    <property type="protein sequence ID" value="MDL4841820.1"/>
    <property type="molecule type" value="Genomic_DNA"/>
</dbReference>
<dbReference type="InterPro" id="IPR005302">
    <property type="entry name" value="MoCF_Sase_C"/>
</dbReference>
<keyword evidence="3" id="KW-1185">Reference proteome</keyword>
<dbReference type="Pfam" id="PF03475">
    <property type="entry name" value="YiiM_3-alpha"/>
    <property type="match status" value="1"/>
</dbReference>
<dbReference type="Pfam" id="PF03473">
    <property type="entry name" value="MOSC"/>
    <property type="match status" value="1"/>
</dbReference>
<dbReference type="Proteomes" id="UP001235343">
    <property type="component" value="Unassembled WGS sequence"/>
</dbReference>
<comment type="caution">
    <text evidence="2">The sequence shown here is derived from an EMBL/GenBank/DDBJ whole genome shotgun (WGS) entry which is preliminary data.</text>
</comment>
<evidence type="ECO:0000313" key="3">
    <source>
        <dbReference type="Proteomes" id="UP001235343"/>
    </source>
</evidence>
<evidence type="ECO:0000313" key="2">
    <source>
        <dbReference type="EMBL" id="MDL4841820.1"/>
    </source>
</evidence>
<proteinExistence type="predicted"/>
<sequence length="216" mass="24573">MEYQVLSLNIGQPKTYQINNRELNTGFVKHAVTDSVWLSKHGFEGDGQADLKNHGGEEKALLMYPFEHYSYWNNRYNKNFSVPAFGENITIVGLLEHAVFAGNIYSLGEAIVQVSQPRQPCYKIAEIHRVKDIPAVVTETGYSGYYFRVLKEGYVSNDDTLKLLEEEPNKISIAFIFGTLFHKKADINRIQQILKVDTIANSLRKSLVKRLSKLSV</sequence>
<name>A0ABT7L9F4_9BACI</name>
<dbReference type="Gene3D" id="2.40.33.20">
    <property type="entry name" value="PK beta-barrel domain-like"/>
    <property type="match status" value="1"/>
</dbReference>
<gene>
    <name evidence="2" type="ORF">QQS35_15375</name>
</gene>
<accession>A0ABT7L9F4</accession>
<dbReference type="RefSeq" id="WP_285933101.1">
    <property type="nucleotide sequence ID" value="NZ_JASTZU010000048.1"/>
</dbReference>
<dbReference type="InterPro" id="IPR011037">
    <property type="entry name" value="Pyrv_Knase-like_insert_dom_sf"/>
</dbReference>
<reference evidence="2 3" key="1">
    <citation type="submission" date="2023-06" db="EMBL/GenBank/DDBJ databases">
        <title>Aquibacillus rhizosphaerae LR5S19.</title>
        <authorList>
            <person name="Sun J.-Q."/>
        </authorList>
    </citation>
    <scope>NUCLEOTIDE SEQUENCE [LARGE SCALE GENOMIC DNA]</scope>
    <source>
        <strain evidence="2 3">LR5S19</strain>
    </source>
</reference>
<evidence type="ECO:0000259" key="1">
    <source>
        <dbReference type="PROSITE" id="PS51340"/>
    </source>
</evidence>
<dbReference type="InterPro" id="IPR052353">
    <property type="entry name" value="Benzoxazolinone_Detox_Enz"/>
</dbReference>
<dbReference type="PANTHER" id="PTHR30212:SF4">
    <property type="entry name" value="MOSC DOMAIN-CONTAINING PROTEIN"/>
    <property type="match status" value="1"/>
</dbReference>
<protein>
    <submittedName>
        <fullName evidence="2">MOSC domain-containing protein</fullName>
    </submittedName>
</protein>
<dbReference type="PANTHER" id="PTHR30212">
    <property type="entry name" value="PROTEIN YIIM"/>
    <property type="match status" value="1"/>
</dbReference>